<gene>
    <name evidence="2" type="ORF">Cvel_5016</name>
</gene>
<evidence type="ECO:0000256" key="1">
    <source>
        <dbReference type="SAM" id="MobiDB-lite"/>
    </source>
</evidence>
<name>A0A0G4GPT5_9ALVE</name>
<reference evidence="2" key="1">
    <citation type="submission" date="2014-11" db="EMBL/GenBank/DDBJ databases">
        <authorList>
            <person name="Otto D Thomas"/>
            <person name="Naeem Raeece"/>
        </authorList>
    </citation>
    <scope>NUCLEOTIDE SEQUENCE</scope>
</reference>
<feature type="region of interest" description="Disordered" evidence="1">
    <location>
        <begin position="1"/>
        <end position="20"/>
    </location>
</feature>
<evidence type="ECO:0000313" key="2">
    <source>
        <dbReference type="EMBL" id="CEM32366.1"/>
    </source>
</evidence>
<dbReference type="VEuPathDB" id="CryptoDB:Cvel_5016"/>
<accession>A0A0G4GPT5</accession>
<dbReference type="EMBL" id="CDMZ01001424">
    <property type="protein sequence ID" value="CEM32366.1"/>
    <property type="molecule type" value="Genomic_DNA"/>
</dbReference>
<feature type="compositionally biased region" description="Basic and acidic residues" evidence="1">
    <location>
        <begin position="1"/>
        <end position="11"/>
    </location>
</feature>
<dbReference type="AlphaFoldDB" id="A0A0G4GPT5"/>
<organism evidence="2">
    <name type="scientific">Chromera velia CCMP2878</name>
    <dbReference type="NCBI Taxonomy" id="1169474"/>
    <lineage>
        <taxon>Eukaryota</taxon>
        <taxon>Sar</taxon>
        <taxon>Alveolata</taxon>
        <taxon>Colpodellida</taxon>
        <taxon>Chromeraceae</taxon>
        <taxon>Chromera</taxon>
    </lineage>
</organism>
<sequence length="68" mass="7502">RRSSIRFRDEDLGLSQQQQANPFNVQANENPGAALQSPTKQTAMDVEWGMGDDDLMLPEDGEGPNVPM</sequence>
<proteinExistence type="predicted"/>
<protein>
    <submittedName>
        <fullName evidence="2">Uncharacterized protein</fullName>
    </submittedName>
</protein>
<feature type="non-terminal residue" evidence="2">
    <location>
        <position position="1"/>
    </location>
</feature>